<dbReference type="Gene3D" id="3.40.47.10">
    <property type="match status" value="2"/>
</dbReference>
<dbReference type="PANTHER" id="PTHR11877:SF99">
    <property type="entry name" value="1,3,6,8-TETRAHYDROXYNAPHTHALENE SYNTHASE"/>
    <property type="match status" value="1"/>
</dbReference>
<dbReference type="InterPro" id="IPR001099">
    <property type="entry name" value="Chalcone/stilbene_synt_N"/>
</dbReference>
<evidence type="ECO:0000256" key="1">
    <source>
        <dbReference type="ARBA" id="ARBA00005531"/>
    </source>
</evidence>
<evidence type="ECO:0000256" key="2">
    <source>
        <dbReference type="ARBA" id="ARBA00022679"/>
    </source>
</evidence>
<dbReference type="InterPro" id="IPR012328">
    <property type="entry name" value="Chalcone/stilbene_synt_C"/>
</dbReference>
<evidence type="ECO:0000256" key="3">
    <source>
        <dbReference type="ARBA" id="ARBA00023315"/>
    </source>
</evidence>
<evidence type="ECO:0000313" key="8">
    <source>
        <dbReference type="Proteomes" id="UP000675284"/>
    </source>
</evidence>
<gene>
    <name evidence="7" type="ORF">KCX74_11035</name>
</gene>
<dbReference type="PIRSF" id="PIRSF000451">
    <property type="entry name" value="PKS_III"/>
    <property type="match status" value="1"/>
</dbReference>
<dbReference type="Pfam" id="PF02797">
    <property type="entry name" value="Chal_sti_synt_C"/>
    <property type="match status" value="1"/>
</dbReference>
<dbReference type="AlphaFoldDB" id="A0A941DWE2"/>
<evidence type="ECO:0000313" key="7">
    <source>
        <dbReference type="EMBL" id="MBR7796572.1"/>
    </source>
</evidence>
<dbReference type="PANTHER" id="PTHR11877">
    <property type="entry name" value="HYDROXYMETHYLGLUTARYL-COA SYNTHASE"/>
    <property type="match status" value="1"/>
</dbReference>
<keyword evidence="8" id="KW-1185">Reference proteome</keyword>
<protein>
    <submittedName>
        <fullName evidence="7">Type III polyketide synthase</fullName>
    </submittedName>
</protein>
<dbReference type="CDD" id="cd00831">
    <property type="entry name" value="CHS_like"/>
    <property type="match status" value="1"/>
</dbReference>
<keyword evidence="3" id="KW-0012">Acyltransferase</keyword>
<name>A0A941DWE2_9BACI</name>
<organism evidence="7 8">
    <name type="scientific">Virgibacillus salarius</name>
    <dbReference type="NCBI Taxonomy" id="447199"/>
    <lineage>
        <taxon>Bacteria</taxon>
        <taxon>Bacillati</taxon>
        <taxon>Bacillota</taxon>
        <taxon>Bacilli</taxon>
        <taxon>Bacillales</taxon>
        <taxon>Bacillaceae</taxon>
        <taxon>Virgibacillus</taxon>
    </lineage>
</organism>
<proteinExistence type="inferred from homology"/>
<evidence type="ECO:0000256" key="4">
    <source>
        <dbReference type="PIRSR" id="PIRSR000451-1"/>
    </source>
</evidence>
<accession>A0A941DWE2</accession>
<dbReference type="RefSeq" id="WP_121605106.1">
    <property type="nucleotide sequence ID" value="NZ_JAGSOT010000029.1"/>
</dbReference>
<dbReference type="InterPro" id="IPR011141">
    <property type="entry name" value="Polyketide_synthase_type-III"/>
</dbReference>
<dbReference type="InterPro" id="IPR016039">
    <property type="entry name" value="Thiolase-like"/>
</dbReference>
<comment type="similarity">
    <text evidence="1">Belongs to the thiolase-like superfamily. Chalcone/stilbene synthases family.</text>
</comment>
<evidence type="ECO:0000259" key="5">
    <source>
        <dbReference type="Pfam" id="PF00195"/>
    </source>
</evidence>
<dbReference type="GO" id="GO:0030639">
    <property type="term" value="P:polyketide biosynthetic process"/>
    <property type="evidence" value="ECO:0007669"/>
    <property type="project" value="TreeGrafter"/>
</dbReference>
<feature type="domain" description="Chalcone/stilbene synthase C-terminal" evidence="6">
    <location>
        <begin position="235"/>
        <end position="359"/>
    </location>
</feature>
<dbReference type="GO" id="GO:0016747">
    <property type="term" value="F:acyltransferase activity, transferring groups other than amino-acyl groups"/>
    <property type="evidence" value="ECO:0007669"/>
    <property type="project" value="InterPro"/>
</dbReference>
<comment type="caution">
    <text evidence="7">The sequence shown here is derived from an EMBL/GenBank/DDBJ whole genome shotgun (WGS) entry which is preliminary data.</text>
</comment>
<dbReference type="EMBL" id="JAGSOT010000029">
    <property type="protein sequence ID" value="MBR7796572.1"/>
    <property type="molecule type" value="Genomic_DNA"/>
</dbReference>
<reference evidence="7" key="1">
    <citation type="submission" date="2021-04" db="EMBL/GenBank/DDBJ databases">
        <title>Isolation and polyphasic classification of algal microorganism.</title>
        <authorList>
            <person name="Wang S."/>
        </authorList>
    </citation>
    <scope>NUCLEOTIDE SEQUENCE</scope>
    <source>
        <strain evidence="7">720a</strain>
    </source>
</reference>
<dbReference type="Proteomes" id="UP000675284">
    <property type="component" value="Unassembled WGS sequence"/>
</dbReference>
<dbReference type="Pfam" id="PF00195">
    <property type="entry name" value="Chal_sti_synt_N"/>
    <property type="match status" value="1"/>
</dbReference>
<evidence type="ECO:0000259" key="6">
    <source>
        <dbReference type="Pfam" id="PF02797"/>
    </source>
</evidence>
<keyword evidence="2" id="KW-0808">Transferase</keyword>
<feature type="domain" description="Chalcone/stilbene synthase N-terminal" evidence="5">
    <location>
        <begin position="65"/>
        <end position="202"/>
    </location>
</feature>
<sequence length="362" mass="40792">MTYICSTGLGIPNYRMPQEEVKQIVQKVFTYSLRQRSRLLPVFDNAQVNERQFVVDSEWFLRDHSFKERNELYTTYAKEYALRAIDACLTNQQFLDEPVLYEEIDMIIFVSSTGIATPSMDIHLFNERPFRSDIKRMPLWGLGCAGGAIGLSRAYDWLTANPDKSALIVCCELCSLTFQKGDMKKSNIIGTALFGDGISAALAVGEKSLILRKKKGSIPKLLQSHSYTKKDSISVMGWDITDGGFEVIFSKSIPALVETFWREHLQIFLQATRINEQDIHSFIAHPGGKKVIDSMEKVLQAKPEKFKHSINVLRNHGNMSSATVLYVLGAWMKEAISKGEKSVISALGPGFSSELILMEWVD</sequence>
<feature type="active site" description="Acyl-thioester intermediate" evidence="4">
    <location>
        <position position="144"/>
    </location>
</feature>
<dbReference type="SUPFAM" id="SSF53901">
    <property type="entry name" value="Thiolase-like"/>
    <property type="match status" value="1"/>
</dbReference>